<dbReference type="Proteomes" id="UP000184111">
    <property type="component" value="Unassembled WGS sequence"/>
</dbReference>
<protein>
    <submittedName>
        <fullName evidence="2">Uncharacterized protein</fullName>
    </submittedName>
</protein>
<dbReference type="EMBL" id="FRBI01000009">
    <property type="protein sequence ID" value="SHM24846.1"/>
    <property type="molecule type" value="Genomic_DNA"/>
</dbReference>
<evidence type="ECO:0000313" key="3">
    <source>
        <dbReference type="Proteomes" id="UP000184111"/>
    </source>
</evidence>
<dbReference type="AlphaFoldDB" id="A0A1M7H8Y9"/>
<reference evidence="2 3" key="1">
    <citation type="submission" date="2016-11" db="EMBL/GenBank/DDBJ databases">
        <authorList>
            <person name="Jaros S."/>
            <person name="Januszkiewicz K."/>
            <person name="Wedrychowicz H."/>
        </authorList>
    </citation>
    <scope>NUCLEOTIDE SEQUENCE [LARGE SCALE GENOMIC DNA]</scope>
    <source>
        <strain evidence="2 3">CGMCC 4.2025</strain>
    </source>
</reference>
<keyword evidence="1" id="KW-0812">Transmembrane</keyword>
<accession>A0A1M7H8Y9</accession>
<proteinExistence type="predicted"/>
<organism evidence="2 3">
    <name type="scientific">Actinacidiphila paucisporea</name>
    <dbReference type="NCBI Taxonomy" id="310782"/>
    <lineage>
        <taxon>Bacteria</taxon>
        <taxon>Bacillati</taxon>
        <taxon>Actinomycetota</taxon>
        <taxon>Actinomycetes</taxon>
        <taxon>Kitasatosporales</taxon>
        <taxon>Streptomycetaceae</taxon>
        <taxon>Actinacidiphila</taxon>
    </lineage>
</organism>
<keyword evidence="1" id="KW-0472">Membrane</keyword>
<gene>
    <name evidence="2" type="ORF">SAMN05216499_109194</name>
</gene>
<name>A0A1M7H8Y9_9ACTN</name>
<evidence type="ECO:0000256" key="1">
    <source>
        <dbReference type="SAM" id="Phobius"/>
    </source>
</evidence>
<keyword evidence="1" id="KW-1133">Transmembrane helix</keyword>
<keyword evidence="3" id="KW-1185">Reference proteome</keyword>
<sequence length="43" mass="4521">MAIHHIAGPVIIQGGGPLAGWGFGIVIVVVAVVWGIVYNVRRK</sequence>
<feature type="transmembrane region" description="Helical" evidence="1">
    <location>
        <begin position="18"/>
        <end position="40"/>
    </location>
</feature>
<evidence type="ECO:0000313" key="2">
    <source>
        <dbReference type="EMBL" id="SHM24846.1"/>
    </source>
</evidence>